<dbReference type="SMART" id="SM00129">
    <property type="entry name" value="KISc"/>
    <property type="match status" value="1"/>
</dbReference>
<evidence type="ECO:0000256" key="5">
    <source>
        <dbReference type="PROSITE-ProRule" id="PRU00283"/>
    </source>
</evidence>
<keyword evidence="6" id="KW-0175">Coiled coil</keyword>
<dbReference type="OrthoDB" id="123929at2759"/>
<dbReference type="GO" id="GO:0003777">
    <property type="term" value="F:microtubule motor activity"/>
    <property type="evidence" value="ECO:0007669"/>
    <property type="project" value="InterPro"/>
</dbReference>
<feature type="binding site" evidence="5">
    <location>
        <begin position="42"/>
        <end position="49"/>
    </location>
    <ligand>
        <name>ATP</name>
        <dbReference type="ChEBI" id="CHEBI:30616"/>
    </ligand>
</feature>
<dbReference type="PROSITE" id="PS50067">
    <property type="entry name" value="KINESIN_MOTOR_2"/>
    <property type="match status" value="1"/>
</dbReference>
<proteinExistence type="inferred from homology"/>
<dbReference type="GO" id="GO:0005874">
    <property type="term" value="C:microtubule"/>
    <property type="evidence" value="ECO:0007669"/>
    <property type="project" value="UniProtKB-KW"/>
</dbReference>
<evidence type="ECO:0000256" key="7">
    <source>
        <dbReference type="SAM" id="MobiDB-lite"/>
    </source>
</evidence>
<keyword evidence="4 5" id="KW-0505">Motor protein</keyword>
<dbReference type="GO" id="GO:0005871">
    <property type="term" value="C:kinesin complex"/>
    <property type="evidence" value="ECO:0007669"/>
    <property type="project" value="TreeGrafter"/>
</dbReference>
<sequence length="494" mass="56357">MFSFARVFPYNAEQQHLFRKTTLPLVQDLLRRGRDALVFAYGVTNSGKTYTVQGEQDDPGLLPRSLQVLFSTIAGRTTNLKMRPVRFCEVEMCDDLGGDSTEALLRATNAIQAANRPKRAARKEPPLTVQQLAADVATPGVLDEEAVLADERYYYSVWVSFAEIYTEKAYDLLHTEPPPVDKRMEPNQTERRKNLIITHCPATGAKYMHGLREVHVRSLEEAYAVLEVGKRNRTVFSTLLNQTSSRSHSIFTVKLLKIPNDVTEETLLERLDEVAMCRMSIVDLAGQERNKRTHNTGQRLKEAGKVNQSLMVLGQCLEALRHNQANPGKPIVVPYRHSKLTELFQGFFFGEGRATMVVNLNPFDTNYHETSHVLRFAAAAREVTMTKDGYRRRRPASRGNDDYDLYPSLAATDEDPDEQDEYIESLLEQITELRQKWMEAEARLARREAEIREEMTELMNSKISQMELAFAERLRKELAQKEASVPVKQEMAIQ</sequence>
<dbReference type="InterPro" id="IPR027417">
    <property type="entry name" value="P-loop_NTPase"/>
</dbReference>
<accession>A0A4P9XX50</accession>
<keyword evidence="3 5" id="KW-0067">ATP-binding</keyword>
<evidence type="ECO:0000313" key="10">
    <source>
        <dbReference type="Proteomes" id="UP000271241"/>
    </source>
</evidence>
<dbReference type="GO" id="GO:0016887">
    <property type="term" value="F:ATP hydrolysis activity"/>
    <property type="evidence" value="ECO:0007669"/>
    <property type="project" value="TreeGrafter"/>
</dbReference>
<keyword evidence="10" id="KW-1185">Reference proteome</keyword>
<dbReference type="InterPro" id="IPR001752">
    <property type="entry name" value="Kinesin_motor_dom"/>
</dbReference>
<dbReference type="GO" id="GO:0007018">
    <property type="term" value="P:microtubule-based movement"/>
    <property type="evidence" value="ECO:0007669"/>
    <property type="project" value="InterPro"/>
</dbReference>
<dbReference type="InterPro" id="IPR036961">
    <property type="entry name" value="Kinesin_motor_dom_sf"/>
</dbReference>
<feature type="region of interest" description="Disordered" evidence="7">
    <location>
        <begin position="391"/>
        <end position="418"/>
    </location>
</feature>
<evidence type="ECO:0000256" key="3">
    <source>
        <dbReference type="ARBA" id="ARBA00022840"/>
    </source>
</evidence>
<dbReference type="PRINTS" id="PR00380">
    <property type="entry name" value="KINESINHEAVY"/>
</dbReference>
<protein>
    <submittedName>
        <fullName evidence="9">Kinesin motor domain-containing protein</fullName>
    </submittedName>
</protein>
<evidence type="ECO:0000259" key="8">
    <source>
        <dbReference type="PROSITE" id="PS50067"/>
    </source>
</evidence>
<reference evidence="10" key="1">
    <citation type="journal article" date="2018" name="Nat. Microbiol.">
        <title>Leveraging single-cell genomics to expand the fungal tree of life.</title>
        <authorList>
            <person name="Ahrendt S.R."/>
            <person name="Quandt C.A."/>
            <person name="Ciobanu D."/>
            <person name="Clum A."/>
            <person name="Salamov A."/>
            <person name="Andreopoulos B."/>
            <person name="Cheng J.F."/>
            <person name="Woyke T."/>
            <person name="Pelin A."/>
            <person name="Henrissat B."/>
            <person name="Reynolds N.K."/>
            <person name="Benny G.L."/>
            <person name="Smith M.E."/>
            <person name="James T.Y."/>
            <person name="Grigoriev I.V."/>
        </authorList>
    </citation>
    <scope>NUCLEOTIDE SEQUENCE [LARGE SCALE GENOMIC DNA]</scope>
    <source>
        <strain evidence="10">RSA 1356</strain>
    </source>
</reference>
<organism evidence="9 10">
    <name type="scientific">Thamnocephalis sphaerospora</name>
    <dbReference type="NCBI Taxonomy" id="78915"/>
    <lineage>
        <taxon>Eukaryota</taxon>
        <taxon>Fungi</taxon>
        <taxon>Fungi incertae sedis</taxon>
        <taxon>Zoopagomycota</taxon>
        <taxon>Zoopagomycotina</taxon>
        <taxon>Zoopagomycetes</taxon>
        <taxon>Zoopagales</taxon>
        <taxon>Sigmoideomycetaceae</taxon>
        <taxon>Thamnocephalis</taxon>
    </lineage>
</organism>
<comment type="similarity">
    <text evidence="5">Belongs to the TRAFAC class myosin-kinesin ATPase superfamily. Kinesin family.</text>
</comment>
<dbReference type="Proteomes" id="UP000271241">
    <property type="component" value="Unassembled WGS sequence"/>
</dbReference>
<dbReference type="InterPro" id="IPR027640">
    <property type="entry name" value="Kinesin-like_fam"/>
</dbReference>
<dbReference type="AlphaFoldDB" id="A0A4P9XX50"/>
<evidence type="ECO:0000256" key="1">
    <source>
        <dbReference type="ARBA" id="ARBA00022701"/>
    </source>
</evidence>
<evidence type="ECO:0000256" key="4">
    <source>
        <dbReference type="ARBA" id="ARBA00023175"/>
    </source>
</evidence>
<dbReference type="SUPFAM" id="SSF52540">
    <property type="entry name" value="P-loop containing nucleoside triphosphate hydrolases"/>
    <property type="match status" value="1"/>
</dbReference>
<dbReference type="GO" id="GO:0005524">
    <property type="term" value="F:ATP binding"/>
    <property type="evidence" value="ECO:0007669"/>
    <property type="project" value="UniProtKB-UniRule"/>
</dbReference>
<keyword evidence="1" id="KW-0493">Microtubule</keyword>
<feature type="coiled-coil region" evidence="6">
    <location>
        <begin position="423"/>
        <end position="450"/>
    </location>
</feature>
<evidence type="ECO:0000256" key="6">
    <source>
        <dbReference type="SAM" id="Coils"/>
    </source>
</evidence>
<name>A0A4P9XX50_9FUNG</name>
<dbReference type="Gene3D" id="3.40.850.10">
    <property type="entry name" value="Kinesin motor domain"/>
    <property type="match status" value="1"/>
</dbReference>
<dbReference type="STRING" id="78915.A0A4P9XX50"/>
<gene>
    <name evidence="9" type="ORF">THASP1DRAFT_12170</name>
</gene>
<dbReference type="PANTHER" id="PTHR24115:SF1008">
    <property type="entry name" value="KINESIN-LIKE PROTEIN SUBITO"/>
    <property type="match status" value="1"/>
</dbReference>
<evidence type="ECO:0000256" key="2">
    <source>
        <dbReference type="ARBA" id="ARBA00022741"/>
    </source>
</evidence>
<feature type="non-terminal residue" evidence="9">
    <location>
        <position position="494"/>
    </location>
</feature>
<dbReference type="PANTHER" id="PTHR24115">
    <property type="entry name" value="KINESIN-RELATED"/>
    <property type="match status" value="1"/>
</dbReference>
<dbReference type="GO" id="GO:0005634">
    <property type="term" value="C:nucleus"/>
    <property type="evidence" value="ECO:0007669"/>
    <property type="project" value="TreeGrafter"/>
</dbReference>
<dbReference type="Pfam" id="PF00225">
    <property type="entry name" value="Kinesin"/>
    <property type="match status" value="1"/>
</dbReference>
<evidence type="ECO:0000313" key="9">
    <source>
        <dbReference type="EMBL" id="RKP10935.1"/>
    </source>
</evidence>
<feature type="domain" description="Kinesin motor" evidence="8">
    <location>
        <begin position="1"/>
        <end position="383"/>
    </location>
</feature>
<keyword evidence="2 5" id="KW-0547">Nucleotide-binding</keyword>
<dbReference type="EMBL" id="KZ992432">
    <property type="protein sequence ID" value="RKP10935.1"/>
    <property type="molecule type" value="Genomic_DNA"/>
</dbReference>
<dbReference type="GO" id="GO:0008017">
    <property type="term" value="F:microtubule binding"/>
    <property type="evidence" value="ECO:0007669"/>
    <property type="project" value="InterPro"/>
</dbReference>